<gene>
    <name evidence="1" type="ORF">pVp-1_0039</name>
</gene>
<evidence type="ECO:0000313" key="2">
    <source>
        <dbReference type="Proteomes" id="UP000007520"/>
    </source>
</evidence>
<proteinExistence type="predicted"/>
<sequence>MFLDYEFCENNQILIEKMYHMGSLFTGRMDSEVDDLNRDLDGCQNQIVITDKTKQLADILDECYEDNMANDDILSRLYSAGFNRGCVFELSITNPSGIGRYLLYVYVESELELRAYAEDLANRVWEKSNESN</sequence>
<reference evidence="1 2" key="1">
    <citation type="journal article" date="2012" name="J. Virol.">
        <title>Complete Genome Sequence of a Novel Marine Siphovirus, pVp-1, Infecting Vibrio parahaemolyticus.</title>
        <authorList>
            <person name="Kim J.H."/>
            <person name="Jun J.W."/>
            <person name="Choresca C.H."/>
            <person name="Shin S.P."/>
            <person name="Han J.E."/>
            <person name="Park S.C."/>
        </authorList>
    </citation>
    <scope>NUCLEOTIDE SEQUENCE [LARGE SCALE GENOMIC DNA]</scope>
</reference>
<organism evidence="1 2">
    <name type="scientific">Vibrio phage pVp-1</name>
    <dbReference type="NCBI Taxonomy" id="1150989"/>
    <lineage>
        <taxon>Viruses</taxon>
        <taxon>Duplodnaviria</taxon>
        <taxon>Heunggongvirae</taxon>
        <taxon>Uroviricota</taxon>
        <taxon>Caudoviricetes</taxon>
        <taxon>Demerecviridae</taxon>
        <taxon>Ermolyevavirinae</taxon>
        <taxon>Vipunavirus</taxon>
        <taxon>Vipunavirus pVp1</taxon>
    </lineage>
</organism>
<protein>
    <submittedName>
        <fullName evidence="1">Uncharacterized protein</fullName>
    </submittedName>
</protein>
<dbReference type="RefSeq" id="YP_007007862.1">
    <property type="nucleotide sequence ID" value="NC_019529.1"/>
</dbReference>
<dbReference type="KEGG" id="vg:14013305"/>
<name>H6WXD0_9CAUD</name>
<accession>H6WXD0</accession>
<evidence type="ECO:0000313" key="1">
    <source>
        <dbReference type="EMBL" id="AFB83896.1"/>
    </source>
</evidence>
<dbReference type="EMBL" id="JQ340389">
    <property type="protein sequence ID" value="AFB83896.1"/>
    <property type="molecule type" value="Genomic_DNA"/>
</dbReference>
<dbReference type="GeneID" id="14013305"/>
<dbReference type="Proteomes" id="UP000007520">
    <property type="component" value="Segment"/>
</dbReference>
<keyword evidence="2" id="KW-1185">Reference proteome</keyword>